<organism evidence="3 4">
    <name type="scientific">candidate division WS6 bacterium 34_10</name>
    <dbReference type="NCBI Taxonomy" id="1641389"/>
    <lineage>
        <taxon>Bacteria</taxon>
        <taxon>Candidatus Dojkabacteria</taxon>
    </lineage>
</organism>
<comment type="caution">
    <text evidence="3">The sequence shown here is derived from an EMBL/GenBank/DDBJ whole genome shotgun (WGS) entry which is preliminary data.</text>
</comment>
<reference evidence="4" key="1">
    <citation type="journal article" date="2015" name="MBio">
        <title>Genome-Resolved Metagenomic Analysis Reveals Roles for Candidate Phyla and Other Microbial Community Members in Biogeochemical Transformations in Oil Reservoirs.</title>
        <authorList>
            <person name="Hu P."/>
            <person name="Tom L."/>
            <person name="Singh A."/>
            <person name="Thomas B.C."/>
            <person name="Baker B.J."/>
            <person name="Piceno Y.M."/>
            <person name="Andersen G.L."/>
            <person name="Banfield J.F."/>
        </authorList>
    </citation>
    <scope>NUCLEOTIDE SEQUENCE [LARGE SCALE GENOMIC DNA]</scope>
</reference>
<evidence type="ECO:0000313" key="3">
    <source>
        <dbReference type="EMBL" id="KUK76311.1"/>
    </source>
</evidence>
<dbReference type="AlphaFoldDB" id="A0A101HG95"/>
<protein>
    <submittedName>
        <fullName evidence="3">Transmembrane(S)protein</fullName>
    </submittedName>
</protein>
<proteinExistence type="predicted"/>
<feature type="compositionally biased region" description="Polar residues" evidence="1">
    <location>
        <begin position="1"/>
        <end position="28"/>
    </location>
</feature>
<feature type="compositionally biased region" description="Low complexity" evidence="1">
    <location>
        <begin position="29"/>
        <end position="44"/>
    </location>
</feature>
<sequence length="255" mass="29095">MSNTGIAENNTTENVQDQEVKTTETTPVQNQPEQNQPEQNQPEQNDVKKDNPEPKKGEDEGLDEEQKLLLRTGQGINLVPKKSKQEIKKEEKKFSLSISSILSLILLVTLSLGVVLYNIISEQQLRTAKQRQSEIETQLKTYSDKYLSHQEIIKRIDLYKGVKSAVYSPREVVEYVMDIVERQSNVEVKSFNIDDSLEFEMSGGTDNLETVAKLWYMLGIDQYILNINLSGVNKTDTGANFSFEGELDRDKFIRN</sequence>
<feature type="region of interest" description="Disordered" evidence="1">
    <location>
        <begin position="1"/>
        <end position="62"/>
    </location>
</feature>
<keyword evidence="2" id="KW-1133">Transmembrane helix</keyword>
<feature type="transmembrane region" description="Helical" evidence="2">
    <location>
        <begin position="94"/>
        <end position="120"/>
    </location>
</feature>
<evidence type="ECO:0000256" key="1">
    <source>
        <dbReference type="SAM" id="MobiDB-lite"/>
    </source>
</evidence>
<feature type="compositionally biased region" description="Basic and acidic residues" evidence="1">
    <location>
        <begin position="45"/>
        <end position="62"/>
    </location>
</feature>
<accession>A0A101HG95</accession>
<evidence type="ECO:0000313" key="4">
    <source>
        <dbReference type="Proteomes" id="UP000053904"/>
    </source>
</evidence>
<dbReference type="EMBL" id="LGGO01000172">
    <property type="protein sequence ID" value="KUK76311.1"/>
    <property type="molecule type" value="Genomic_DNA"/>
</dbReference>
<gene>
    <name evidence="3" type="ORF">XD93_0994</name>
</gene>
<keyword evidence="2" id="KW-0472">Membrane</keyword>
<keyword evidence="2 3" id="KW-0812">Transmembrane</keyword>
<name>A0A101HG95_9BACT</name>
<dbReference type="Proteomes" id="UP000053904">
    <property type="component" value="Unassembled WGS sequence"/>
</dbReference>
<evidence type="ECO:0000256" key="2">
    <source>
        <dbReference type="SAM" id="Phobius"/>
    </source>
</evidence>